<proteinExistence type="predicted"/>
<dbReference type="VEuPathDB" id="FungiDB:MYCFIDRAFT_211849"/>
<dbReference type="Proteomes" id="UP000016932">
    <property type="component" value="Unassembled WGS sequence"/>
</dbReference>
<sequence length="83" mass="9627">MSKLFAFDTNFSSSSPFVQPPSSTTKSPCMRTTCRRNRKDNSRTPSFFIMTAEFLINSHLRVHIATKETKKKKEQRLDTRPKT</sequence>
<dbReference type="KEGG" id="pfj:MYCFIDRAFT_211849"/>
<feature type="non-terminal residue" evidence="2">
    <location>
        <position position="1"/>
    </location>
</feature>
<gene>
    <name evidence="2" type="ORF">MYCFIDRAFT_183336</name>
</gene>
<feature type="region of interest" description="Disordered" evidence="1">
    <location>
        <begin position="12"/>
        <end position="42"/>
    </location>
</feature>
<keyword evidence="3" id="KW-1185">Reference proteome</keyword>
<evidence type="ECO:0000256" key="1">
    <source>
        <dbReference type="SAM" id="MobiDB-lite"/>
    </source>
</evidence>
<dbReference type="HOGENOM" id="CLU_2543538_0_0_1"/>
<dbReference type="EMBL" id="KB446560">
    <property type="protein sequence ID" value="EME81465.1"/>
    <property type="molecule type" value="Genomic_DNA"/>
</dbReference>
<accession>M2YUP6</accession>
<reference evidence="2 3" key="1">
    <citation type="journal article" date="2012" name="PLoS Pathog.">
        <title>Diverse lifestyles and strategies of plant pathogenesis encoded in the genomes of eighteen Dothideomycetes fungi.</title>
        <authorList>
            <person name="Ohm R.A."/>
            <person name="Feau N."/>
            <person name="Henrissat B."/>
            <person name="Schoch C.L."/>
            <person name="Horwitz B.A."/>
            <person name="Barry K.W."/>
            <person name="Condon B.J."/>
            <person name="Copeland A.C."/>
            <person name="Dhillon B."/>
            <person name="Glaser F."/>
            <person name="Hesse C.N."/>
            <person name="Kosti I."/>
            <person name="LaButti K."/>
            <person name="Lindquist E.A."/>
            <person name="Lucas S."/>
            <person name="Salamov A.A."/>
            <person name="Bradshaw R.E."/>
            <person name="Ciuffetti L."/>
            <person name="Hamelin R.C."/>
            <person name="Kema G.H.J."/>
            <person name="Lawrence C."/>
            <person name="Scott J.A."/>
            <person name="Spatafora J.W."/>
            <person name="Turgeon B.G."/>
            <person name="de Wit P.J.G.M."/>
            <person name="Zhong S."/>
            <person name="Goodwin S.B."/>
            <person name="Grigoriev I.V."/>
        </authorList>
    </citation>
    <scope>NUCLEOTIDE SEQUENCE [LARGE SCALE GENOMIC DNA]</scope>
    <source>
        <strain evidence="2 3">CIRAD86</strain>
    </source>
</reference>
<evidence type="ECO:0000313" key="2">
    <source>
        <dbReference type="EMBL" id="EME81465.1"/>
    </source>
</evidence>
<name>M2YUP6_PSEFD</name>
<dbReference type="RefSeq" id="XP_007928645.1">
    <property type="nucleotide sequence ID" value="XM_007930454.1"/>
</dbReference>
<feature type="compositionally biased region" description="Low complexity" evidence="1">
    <location>
        <begin position="12"/>
        <end position="23"/>
    </location>
</feature>
<protein>
    <submittedName>
        <fullName evidence="2">Uncharacterized protein</fullName>
    </submittedName>
</protein>
<evidence type="ECO:0000313" key="3">
    <source>
        <dbReference type="Proteomes" id="UP000016932"/>
    </source>
</evidence>
<dbReference type="AlphaFoldDB" id="M2YUP6"/>
<organism evidence="2 3">
    <name type="scientific">Pseudocercospora fijiensis (strain CIRAD86)</name>
    <name type="common">Black leaf streak disease fungus</name>
    <name type="synonym">Mycosphaerella fijiensis</name>
    <dbReference type="NCBI Taxonomy" id="383855"/>
    <lineage>
        <taxon>Eukaryota</taxon>
        <taxon>Fungi</taxon>
        <taxon>Dikarya</taxon>
        <taxon>Ascomycota</taxon>
        <taxon>Pezizomycotina</taxon>
        <taxon>Dothideomycetes</taxon>
        <taxon>Dothideomycetidae</taxon>
        <taxon>Mycosphaerellales</taxon>
        <taxon>Mycosphaerellaceae</taxon>
        <taxon>Pseudocercospora</taxon>
    </lineage>
</organism>